<dbReference type="EnsemblMetazoa" id="GPPI050789-RA">
    <property type="protein sequence ID" value="GPPI050789-PA"/>
    <property type="gene ID" value="GPPI050789"/>
</dbReference>
<name>A0A1B0C6W7_9MUSC</name>
<comment type="subcellular location">
    <subcellularLocation>
        <location evidence="6">Membrane</location>
        <topology evidence="6">Single-pass type I membrane protein</topology>
    </subcellularLocation>
</comment>
<organism evidence="8 9">
    <name type="scientific">Glossina palpalis gambiensis</name>
    <dbReference type="NCBI Taxonomy" id="67801"/>
    <lineage>
        <taxon>Eukaryota</taxon>
        <taxon>Metazoa</taxon>
        <taxon>Ecdysozoa</taxon>
        <taxon>Arthropoda</taxon>
        <taxon>Hexapoda</taxon>
        <taxon>Insecta</taxon>
        <taxon>Pterygota</taxon>
        <taxon>Neoptera</taxon>
        <taxon>Endopterygota</taxon>
        <taxon>Diptera</taxon>
        <taxon>Brachycera</taxon>
        <taxon>Muscomorpha</taxon>
        <taxon>Hippoboscoidea</taxon>
        <taxon>Glossinidae</taxon>
        <taxon>Glossina</taxon>
    </lineage>
</organism>
<feature type="disulfide bond" evidence="5">
    <location>
        <begin position="76"/>
        <end position="85"/>
    </location>
</feature>
<keyword evidence="9" id="KW-1185">Reference proteome</keyword>
<dbReference type="GO" id="GO:0046331">
    <property type="term" value="P:lateral inhibition"/>
    <property type="evidence" value="ECO:0007669"/>
    <property type="project" value="UniProtKB-ARBA"/>
</dbReference>
<dbReference type="GO" id="GO:0035282">
    <property type="term" value="P:segmentation"/>
    <property type="evidence" value="ECO:0007669"/>
    <property type="project" value="UniProtKB-ARBA"/>
</dbReference>
<keyword evidence="4 5" id="KW-1015">Disulfide bond</keyword>
<keyword evidence="6" id="KW-1133">Transmembrane helix</keyword>
<evidence type="ECO:0000313" key="9">
    <source>
        <dbReference type="Proteomes" id="UP000092460"/>
    </source>
</evidence>
<accession>A0A1B0C6W7</accession>
<keyword evidence="6" id="KW-0732">Signal</keyword>
<dbReference type="SMART" id="SM00051">
    <property type="entry name" value="DSL"/>
    <property type="match status" value="1"/>
</dbReference>
<proteinExistence type="predicted"/>
<keyword evidence="2 6" id="KW-0245">EGF-like domain</keyword>
<dbReference type="FunFam" id="2.10.25.140:FF:000001">
    <property type="entry name" value="Delta-like protein"/>
    <property type="match status" value="1"/>
</dbReference>
<evidence type="ECO:0000256" key="1">
    <source>
        <dbReference type="ARBA" id="ARBA00022473"/>
    </source>
</evidence>
<dbReference type="PROSITE" id="PS51051">
    <property type="entry name" value="DSL"/>
    <property type="match status" value="1"/>
</dbReference>
<dbReference type="GO" id="GO:0007166">
    <property type="term" value="P:cell surface receptor signaling pathway"/>
    <property type="evidence" value="ECO:0007669"/>
    <property type="project" value="UniProtKB-ARBA"/>
</dbReference>
<keyword evidence="6" id="KW-0472">Membrane</keyword>
<evidence type="ECO:0000259" key="7">
    <source>
        <dbReference type="PROSITE" id="PS51051"/>
    </source>
</evidence>
<evidence type="ECO:0000313" key="8">
    <source>
        <dbReference type="EnsemblMetazoa" id="GPPI050789-PA"/>
    </source>
</evidence>
<dbReference type="Gene3D" id="2.10.25.140">
    <property type="match status" value="1"/>
</dbReference>
<evidence type="ECO:0000256" key="3">
    <source>
        <dbReference type="ARBA" id="ARBA00022737"/>
    </source>
</evidence>
<feature type="domain" description="DSL" evidence="7">
    <location>
        <begin position="74"/>
        <end position="118"/>
    </location>
</feature>
<dbReference type="GO" id="GO:0048018">
    <property type="term" value="F:receptor ligand activity"/>
    <property type="evidence" value="ECO:0007669"/>
    <property type="project" value="UniProtKB-ARBA"/>
</dbReference>
<dbReference type="STRING" id="67801.A0A1B0C6W7"/>
<comment type="function">
    <text evidence="6">Putative Notch ligand involved in the mediation of Notch signaling.</text>
</comment>
<dbReference type="GO" id="GO:0090596">
    <property type="term" value="P:sensory organ morphogenesis"/>
    <property type="evidence" value="ECO:0007669"/>
    <property type="project" value="UniProtKB-ARBA"/>
</dbReference>
<evidence type="ECO:0000256" key="4">
    <source>
        <dbReference type="ARBA" id="ARBA00023157"/>
    </source>
</evidence>
<protein>
    <recommendedName>
        <fullName evidence="6">Delta-like protein</fullName>
    </recommendedName>
</protein>
<dbReference type="EMBL" id="JXJN01027154">
    <property type="status" value="NOT_ANNOTATED_CDS"/>
    <property type="molecule type" value="Genomic_DNA"/>
</dbReference>
<dbReference type="Proteomes" id="UP000092460">
    <property type="component" value="Unassembled WGS sequence"/>
</dbReference>
<reference evidence="9" key="1">
    <citation type="submission" date="2015-01" db="EMBL/GenBank/DDBJ databases">
        <authorList>
            <person name="Aksoy S."/>
            <person name="Warren W."/>
            <person name="Wilson R.K."/>
        </authorList>
    </citation>
    <scope>NUCLEOTIDE SEQUENCE [LARGE SCALE GENOMIC DNA]</scope>
    <source>
        <strain evidence="9">IAEA</strain>
    </source>
</reference>
<dbReference type="VEuPathDB" id="VectorBase:GPPI050789"/>
<dbReference type="GO" id="GO:0009952">
    <property type="term" value="P:anterior/posterior pattern specification"/>
    <property type="evidence" value="ECO:0007669"/>
    <property type="project" value="UniProtKB-ARBA"/>
</dbReference>
<feature type="disulfide bond" evidence="5">
    <location>
        <begin position="109"/>
        <end position="118"/>
    </location>
</feature>
<dbReference type="GO" id="GO:0016020">
    <property type="term" value="C:membrane"/>
    <property type="evidence" value="ECO:0007669"/>
    <property type="project" value="UniProtKB-SubCell"/>
</dbReference>
<dbReference type="EMBL" id="JXJN01027153">
    <property type="status" value="NOT_ANNOTATED_CDS"/>
    <property type="molecule type" value="Genomic_DNA"/>
</dbReference>
<evidence type="ECO:0000256" key="6">
    <source>
        <dbReference type="RuleBase" id="RU280815"/>
    </source>
</evidence>
<keyword evidence="1 6" id="KW-0217">Developmental protein</keyword>
<evidence type="ECO:0000256" key="2">
    <source>
        <dbReference type="ARBA" id="ARBA00022536"/>
    </source>
</evidence>
<dbReference type="InterPro" id="IPR001774">
    <property type="entry name" value="DSL"/>
</dbReference>
<feature type="disulfide bond" evidence="5">
    <location>
        <begin position="89"/>
        <end position="101"/>
    </location>
</feature>
<evidence type="ECO:0000256" key="5">
    <source>
        <dbReference type="PROSITE-ProRule" id="PRU00377"/>
    </source>
</evidence>
<keyword evidence="6" id="KW-0812">Transmembrane</keyword>
<reference evidence="8" key="2">
    <citation type="submission" date="2020-05" db="UniProtKB">
        <authorList>
            <consortium name="EnsemblMetazoa"/>
        </authorList>
    </citation>
    <scope>IDENTIFICATION</scope>
    <source>
        <strain evidence="8">IAEA</strain>
    </source>
</reference>
<dbReference type="GO" id="GO:0050793">
    <property type="term" value="P:regulation of developmental process"/>
    <property type="evidence" value="ECO:0007669"/>
    <property type="project" value="UniProtKB-ARBA"/>
</dbReference>
<sequence length="139" mass="15863">MASQGIFLRLSCHDSRDGANTPFSCVCVCVYYMRMCANLLIQRLSVQQVLEVSPEWKTNKSESQYTWLEYDFRVTCDPHYYGSGCANLCRPRDDQFGHYTCSETGEIICLSGWQGNYCDKPKCAKGCEHGHCDKPNQCM</sequence>
<dbReference type="AlphaFoldDB" id="A0A1B0C6W7"/>
<keyword evidence="3 6" id="KW-0677">Repeat</keyword>
<dbReference type="Pfam" id="PF01414">
    <property type="entry name" value="DSL"/>
    <property type="match status" value="1"/>
</dbReference>